<evidence type="ECO:0000313" key="2">
    <source>
        <dbReference type="EMBL" id="PZR15452.1"/>
    </source>
</evidence>
<evidence type="ECO:0000313" key="3">
    <source>
        <dbReference type="Proteomes" id="UP000249061"/>
    </source>
</evidence>
<dbReference type="EMBL" id="QFQP01000005">
    <property type="protein sequence ID" value="PZR15452.1"/>
    <property type="molecule type" value="Genomic_DNA"/>
</dbReference>
<evidence type="ECO:0000256" key="1">
    <source>
        <dbReference type="SAM" id="Phobius"/>
    </source>
</evidence>
<feature type="transmembrane region" description="Helical" evidence="1">
    <location>
        <begin position="198"/>
        <end position="220"/>
    </location>
</feature>
<keyword evidence="1" id="KW-0812">Transmembrane</keyword>
<gene>
    <name evidence="2" type="ORF">DI536_08360</name>
</gene>
<accession>A0A2W5TLA4</accession>
<keyword evidence="1" id="KW-0472">Membrane</keyword>
<proteinExistence type="predicted"/>
<sequence length="278" mass="28685">MRWLVWFVVISESAFASSVLLVPADDKSRPAAEAMVETISAEKLVAKMAPAGSPAVKCLATPETRDTCLAVMEEKAKVTGIFIVNAAMKGAKGTVTIELFANGAVVKKETAKVAKAKLKKDLKKPVLSLLKAIPADQPAPVIAAAVTPVVVDTPTAEPAPVVDEPKKEAPVLTPKTEAAPVAAVDVKTEVPPAPKPKVAAWVMTGVTAAAIGVGATFGALGMTKRSQLERAPDGVSPYSYSQALALQQEANRDLTIATGVGIGAGVSFVVTAILWGVE</sequence>
<feature type="transmembrane region" description="Helical" evidence="1">
    <location>
        <begin position="254"/>
        <end position="277"/>
    </location>
</feature>
<keyword evidence="1" id="KW-1133">Transmembrane helix</keyword>
<reference evidence="2 3" key="1">
    <citation type="submission" date="2017-08" db="EMBL/GenBank/DDBJ databases">
        <title>Infants hospitalized years apart are colonized by the same room-sourced microbial strains.</title>
        <authorList>
            <person name="Brooks B."/>
            <person name="Olm M.R."/>
            <person name="Firek B.A."/>
            <person name="Baker R."/>
            <person name="Thomas B.C."/>
            <person name="Morowitz M.J."/>
            <person name="Banfield J.F."/>
        </authorList>
    </citation>
    <scope>NUCLEOTIDE SEQUENCE [LARGE SCALE GENOMIC DNA]</scope>
    <source>
        <strain evidence="2">S2_003_000_R2_14</strain>
    </source>
</reference>
<dbReference type="AlphaFoldDB" id="A0A2W5TLA4"/>
<dbReference type="Proteomes" id="UP000249061">
    <property type="component" value="Unassembled WGS sequence"/>
</dbReference>
<comment type="caution">
    <text evidence="2">The sequence shown here is derived from an EMBL/GenBank/DDBJ whole genome shotgun (WGS) entry which is preliminary data.</text>
</comment>
<organism evidence="2 3">
    <name type="scientific">Archangium gephyra</name>
    <dbReference type="NCBI Taxonomy" id="48"/>
    <lineage>
        <taxon>Bacteria</taxon>
        <taxon>Pseudomonadati</taxon>
        <taxon>Myxococcota</taxon>
        <taxon>Myxococcia</taxon>
        <taxon>Myxococcales</taxon>
        <taxon>Cystobacterineae</taxon>
        <taxon>Archangiaceae</taxon>
        <taxon>Archangium</taxon>
    </lineage>
</organism>
<name>A0A2W5TLA4_9BACT</name>
<protein>
    <submittedName>
        <fullName evidence="2">Uncharacterized protein</fullName>
    </submittedName>
</protein>